<keyword evidence="2" id="KW-1185">Reference proteome</keyword>
<dbReference type="EMBL" id="VTPC01090257">
    <property type="protein sequence ID" value="KAF2883878.1"/>
    <property type="molecule type" value="Genomic_DNA"/>
</dbReference>
<dbReference type="Proteomes" id="UP000801492">
    <property type="component" value="Unassembled WGS sequence"/>
</dbReference>
<dbReference type="Pfam" id="PF06477">
    <property type="entry name" value="DUF1091"/>
    <property type="match status" value="1"/>
</dbReference>
<dbReference type="AlphaFoldDB" id="A0A8K0CG31"/>
<protein>
    <submittedName>
        <fullName evidence="1">Uncharacterized protein</fullName>
    </submittedName>
</protein>
<reference evidence="1" key="1">
    <citation type="submission" date="2019-08" db="EMBL/GenBank/DDBJ databases">
        <title>The genome of the North American firefly Photinus pyralis.</title>
        <authorList>
            <consortium name="Photinus pyralis genome working group"/>
            <person name="Fallon T.R."/>
            <person name="Sander Lower S.E."/>
            <person name="Weng J.-K."/>
        </authorList>
    </citation>
    <scope>NUCLEOTIDE SEQUENCE</scope>
    <source>
        <strain evidence="1">TRF0915ILg1</strain>
        <tissue evidence="1">Whole body</tissue>
    </source>
</reference>
<gene>
    <name evidence="1" type="ORF">ILUMI_22296</name>
</gene>
<sequence length="167" mass="19621">QFHQDTYHIVHDKIEIEYYNHTRVINPKITIDYDNSTRTQLLSASAYFAYGVKKNILTSAAVYRFVSRKYRPFPINVTLDICEEYNKAVFGIDLAVKKSNFKGCPGEKGDYWIYNVTLEEDRFPPHLPFGKYKLDVHVYVDDNIYLGHGYWYGSIVSKSKWLEESRT</sequence>
<evidence type="ECO:0000313" key="1">
    <source>
        <dbReference type="EMBL" id="KAF2883878.1"/>
    </source>
</evidence>
<dbReference type="OrthoDB" id="6663288at2759"/>
<dbReference type="InterPro" id="IPR010512">
    <property type="entry name" value="DUF1091"/>
</dbReference>
<evidence type="ECO:0000313" key="2">
    <source>
        <dbReference type="Proteomes" id="UP000801492"/>
    </source>
</evidence>
<dbReference type="PANTHER" id="PTHR20898">
    <property type="entry name" value="DAEDALUS ON 3-RELATED-RELATED"/>
    <property type="match status" value="1"/>
</dbReference>
<organism evidence="1 2">
    <name type="scientific">Ignelater luminosus</name>
    <name type="common">Cucubano</name>
    <name type="synonym">Pyrophorus luminosus</name>
    <dbReference type="NCBI Taxonomy" id="2038154"/>
    <lineage>
        <taxon>Eukaryota</taxon>
        <taxon>Metazoa</taxon>
        <taxon>Ecdysozoa</taxon>
        <taxon>Arthropoda</taxon>
        <taxon>Hexapoda</taxon>
        <taxon>Insecta</taxon>
        <taxon>Pterygota</taxon>
        <taxon>Neoptera</taxon>
        <taxon>Endopterygota</taxon>
        <taxon>Coleoptera</taxon>
        <taxon>Polyphaga</taxon>
        <taxon>Elateriformia</taxon>
        <taxon>Elateroidea</taxon>
        <taxon>Elateridae</taxon>
        <taxon>Agrypninae</taxon>
        <taxon>Pyrophorini</taxon>
        <taxon>Ignelater</taxon>
    </lineage>
</organism>
<accession>A0A8K0CG31</accession>
<dbReference type="PANTHER" id="PTHR20898:SF0">
    <property type="entry name" value="DAEDALUS ON 3-RELATED"/>
    <property type="match status" value="1"/>
</dbReference>
<comment type="caution">
    <text evidence="1">The sequence shown here is derived from an EMBL/GenBank/DDBJ whole genome shotgun (WGS) entry which is preliminary data.</text>
</comment>
<name>A0A8K0CG31_IGNLU</name>
<proteinExistence type="predicted"/>
<feature type="non-terminal residue" evidence="1">
    <location>
        <position position="167"/>
    </location>
</feature>